<comment type="caution">
    <text evidence="3">The sequence shown here is derived from an EMBL/GenBank/DDBJ whole genome shotgun (WGS) entry which is preliminary data.</text>
</comment>
<dbReference type="Proteomes" id="UP000466794">
    <property type="component" value="Unassembled WGS sequence"/>
</dbReference>
<feature type="transmembrane region" description="Helical" evidence="2">
    <location>
        <begin position="206"/>
        <end position="228"/>
    </location>
</feature>
<keyword evidence="2" id="KW-0812">Transmembrane</keyword>
<dbReference type="EMBL" id="WRPP01000009">
    <property type="protein sequence ID" value="MVU82339.1"/>
    <property type="molecule type" value="Genomic_DNA"/>
</dbReference>
<sequence>MDLLSKTLLTTPDPSSLPQVKVLWSSSWQLVLAMYGLVVIAAGMLLMLHETAQTRWGWREIVPRLVAGFIAGAMSMVIATEAVRFANGLATAIAGDDMSTDTATAAFKSMLQVGGPTFSVPLFTTFLLQALAIVLVILLITYVIRVAVTVVLIVAAPLAMMCYALPATEPIARWWWRAFSACLAIQVVQSMVLITGLKVFLSPGGWWFFGPTKTGLTNVIVALAMGWVLMKTPFWLMSALKISPGHGMVSSIVRGFITYKTMGLLKGAGKTAVTASRTKKAKPGPPSPATPPPNPYAKVRATRSGQLMLPLPGVQRVPPKPAPPTPIPHAASIPVAAPQGTQLMLPLPQFHGGVHLGPTPQLGRNGQYQLPIPVQRVPKPASPPTPPPVPRPLPGTRSPQPKQLAFDYTVPATPDPYAGNRPTRSGQYPLPIEVRRVPAPRTSAAPPPARTTPPPMPPVSRSAGRQLHLPLPDLPVRRRNRRTPWSSK</sequence>
<evidence type="ECO:0000313" key="4">
    <source>
        <dbReference type="Proteomes" id="UP000466794"/>
    </source>
</evidence>
<dbReference type="InterPro" id="IPR045782">
    <property type="entry name" value="TrbL_3"/>
</dbReference>
<feature type="compositionally biased region" description="Pro residues" evidence="1">
    <location>
        <begin position="283"/>
        <end position="295"/>
    </location>
</feature>
<feature type="region of interest" description="Disordered" evidence="1">
    <location>
        <begin position="374"/>
        <end position="488"/>
    </location>
</feature>
<protein>
    <submittedName>
        <fullName evidence="3">Uncharacterized protein</fullName>
    </submittedName>
</protein>
<dbReference type="RefSeq" id="WP_157391958.1">
    <property type="nucleotide sequence ID" value="NZ_WRPP01000009.1"/>
</dbReference>
<feature type="compositionally biased region" description="Pro residues" evidence="1">
    <location>
        <begin position="445"/>
        <end position="458"/>
    </location>
</feature>
<accession>A0A7K1V7A4</accession>
<gene>
    <name evidence="3" type="ORF">GPX89_34530</name>
</gene>
<reference evidence="3 4" key="1">
    <citation type="submission" date="2019-12" db="EMBL/GenBank/DDBJ databases">
        <title>Nocardia sp. nov. ET3-3 isolated from soil.</title>
        <authorList>
            <person name="Kanchanasin P."/>
            <person name="Tanasupawat S."/>
            <person name="Yuki M."/>
            <person name="Kudo T."/>
        </authorList>
    </citation>
    <scope>NUCLEOTIDE SEQUENCE [LARGE SCALE GENOMIC DNA]</scope>
    <source>
        <strain evidence="3 4">ET3-3</strain>
    </source>
</reference>
<feature type="compositionally biased region" description="Pro residues" evidence="1">
    <location>
        <begin position="380"/>
        <end position="393"/>
    </location>
</feature>
<organism evidence="3 4">
    <name type="scientific">Nocardia terrae</name>
    <dbReference type="NCBI Taxonomy" id="2675851"/>
    <lineage>
        <taxon>Bacteria</taxon>
        <taxon>Bacillati</taxon>
        <taxon>Actinomycetota</taxon>
        <taxon>Actinomycetes</taxon>
        <taxon>Mycobacteriales</taxon>
        <taxon>Nocardiaceae</taxon>
        <taxon>Nocardia</taxon>
    </lineage>
</organism>
<proteinExistence type="predicted"/>
<evidence type="ECO:0000313" key="3">
    <source>
        <dbReference type="EMBL" id="MVU82339.1"/>
    </source>
</evidence>
<keyword evidence="4" id="KW-1185">Reference proteome</keyword>
<feature type="region of interest" description="Disordered" evidence="1">
    <location>
        <begin position="273"/>
        <end position="298"/>
    </location>
</feature>
<feature type="transmembrane region" description="Helical" evidence="2">
    <location>
        <begin position="147"/>
        <end position="168"/>
    </location>
</feature>
<keyword evidence="2" id="KW-0472">Membrane</keyword>
<keyword evidence="2" id="KW-1133">Transmembrane helix</keyword>
<feature type="transmembrane region" description="Helical" evidence="2">
    <location>
        <begin position="28"/>
        <end position="49"/>
    </location>
</feature>
<evidence type="ECO:0000256" key="2">
    <source>
        <dbReference type="SAM" id="Phobius"/>
    </source>
</evidence>
<dbReference type="AlphaFoldDB" id="A0A7K1V7A4"/>
<feature type="transmembrane region" description="Helical" evidence="2">
    <location>
        <begin position="61"/>
        <end position="79"/>
    </location>
</feature>
<evidence type="ECO:0000256" key="1">
    <source>
        <dbReference type="SAM" id="MobiDB-lite"/>
    </source>
</evidence>
<dbReference type="Pfam" id="PF19590">
    <property type="entry name" value="TrbL_3"/>
    <property type="match status" value="1"/>
</dbReference>
<name>A0A7K1V7A4_9NOCA</name>
<feature type="transmembrane region" description="Helical" evidence="2">
    <location>
        <begin position="118"/>
        <end position="140"/>
    </location>
</feature>